<gene>
    <name evidence="2" type="ORF">ACEZDE_04005</name>
</gene>
<evidence type="ECO:0000313" key="3">
    <source>
        <dbReference type="Proteomes" id="UP001592531"/>
    </source>
</evidence>
<dbReference type="InterPro" id="IPR036513">
    <property type="entry name" value="STAS_dom_sf"/>
</dbReference>
<dbReference type="CDD" id="cd07043">
    <property type="entry name" value="STAS_anti-anti-sigma_factors"/>
    <property type="match status" value="1"/>
</dbReference>
<dbReference type="InterPro" id="IPR058548">
    <property type="entry name" value="MlaB-like_STAS"/>
</dbReference>
<dbReference type="Proteomes" id="UP001592531">
    <property type="component" value="Unassembled WGS sequence"/>
</dbReference>
<sequence length="122" mass="12798">MVEQAWTLVVRVSGDVDCDSAHTVADALAAFPASRAIVDLSGIGFADCALVNLLLKARRTINHLVLAGPIPEQVHRLFQLSGTESAFTVAPDLAAARTLLMGSAYDSEGQPLRLTTDPSPAA</sequence>
<dbReference type="EMBL" id="JBHFAB010000002">
    <property type="protein sequence ID" value="MFC1415812.1"/>
    <property type="molecule type" value="Genomic_DNA"/>
</dbReference>
<protein>
    <submittedName>
        <fullName evidence="2">STAS domain-containing protein</fullName>
    </submittedName>
</protein>
<dbReference type="RefSeq" id="WP_380532152.1">
    <property type="nucleotide sequence ID" value="NZ_JBHFAB010000002.1"/>
</dbReference>
<dbReference type="PROSITE" id="PS50801">
    <property type="entry name" value="STAS"/>
    <property type="match status" value="1"/>
</dbReference>
<dbReference type="InterPro" id="IPR002645">
    <property type="entry name" value="STAS_dom"/>
</dbReference>
<accession>A0ABV6VPZ1</accession>
<dbReference type="Gene3D" id="3.30.750.24">
    <property type="entry name" value="STAS domain"/>
    <property type="match status" value="1"/>
</dbReference>
<dbReference type="SUPFAM" id="SSF52091">
    <property type="entry name" value="SpoIIaa-like"/>
    <property type="match status" value="1"/>
</dbReference>
<name>A0ABV6VPZ1_9ACTN</name>
<evidence type="ECO:0000313" key="2">
    <source>
        <dbReference type="EMBL" id="MFC1415812.1"/>
    </source>
</evidence>
<dbReference type="Pfam" id="PF13466">
    <property type="entry name" value="STAS_2"/>
    <property type="match status" value="1"/>
</dbReference>
<proteinExistence type="predicted"/>
<evidence type="ECO:0000259" key="1">
    <source>
        <dbReference type="PROSITE" id="PS50801"/>
    </source>
</evidence>
<reference evidence="2 3" key="1">
    <citation type="submission" date="2024-09" db="EMBL/GenBank/DDBJ databases">
        <authorList>
            <person name="Lee S.D."/>
        </authorList>
    </citation>
    <scope>NUCLEOTIDE SEQUENCE [LARGE SCALE GENOMIC DNA]</scope>
    <source>
        <strain evidence="2 3">N8-3</strain>
    </source>
</reference>
<keyword evidence="3" id="KW-1185">Reference proteome</keyword>
<organism evidence="2 3">
    <name type="scientific">Streptacidiphilus cavernicola</name>
    <dbReference type="NCBI Taxonomy" id="3342716"/>
    <lineage>
        <taxon>Bacteria</taxon>
        <taxon>Bacillati</taxon>
        <taxon>Actinomycetota</taxon>
        <taxon>Actinomycetes</taxon>
        <taxon>Kitasatosporales</taxon>
        <taxon>Streptomycetaceae</taxon>
        <taxon>Streptacidiphilus</taxon>
    </lineage>
</organism>
<feature type="domain" description="STAS" evidence="1">
    <location>
        <begin position="1"/>
        <end position="100"/>
    </location>
</feature>
<comment type="caution">
    <text evidence="2">The sequence shown here is derived from an EMBL/GenBank/DDBJ whole genome shotgun (WGS) entry which is preliminary data.</text>
</comment>